<dbReference type="InterPro" id="IPR001709">
    <property type="entry name" value="Flavoprot_Pyr_Nucl_cyt_Rdtase"/>
</dbReference>
<name>A0A0C9LSH8_9FUNG</name>
<evidence type="ECO:0000256" key="13">
    <source>
        <dbReference type="ARBA" id="ARBA00023136"/>
    </source>
</evidence>
<comment type="similarity">
    <text evidence="16">In the C-terminal section; belongs to the flavoprotein pyridine nucleotide cytochrome reductase family.</text>
</comment>
<feature type="domain" description="FAD-binding FR-type" evidence="19">
    <location>
        <begin position="288"/>
        <end position="549"/>
    </location>
</feature>
<evidence type="ECO:0000256" key="16">
    <source>
        <dbReference type="PIRNR" id="PIRNR000208"/>
    </source>
</evidence>
<keyword evidence="8 16" id="KW-0521">NADP</keyword>
<dbReference type="SUPFAM" id="SSF52343">
    <property type="entry name" value="Ferredoxin reductase-like, C-terminal NADP-linked domain"/>
    <property type="match status" value="1"/>
</dbReference>
<keyword evidence="9" id="KW-0443">Lipid metabolism</keyword>
<dbReference type="InterPro" id="IPR023173">
    <property type="entry name" value="NADPH_Cyt_P450_Rdtase_alpha"/>
</dbReference>
<dbReference type="OrthoDB" id="1856718at2759"/>
<dbReference type="InterPro" id="IPR023208">
    <property type="entry name" value="P450R"/>
</dbReference>
<keyword evidence="5 17" id="KW-0812">Transmembrane</keyword>
<sequence length="707" mass="79735">MASTLTTSLKRNKRIRSRFIFALAPYRILTFFVKCLISLGITILMLRRLYTVDDDNKKQQKKKSTTKEQTSNTIPSIMKSNNQHLVIFYGSQTGTAEDYAHRIAKDYRQKYYLNAMVTCLDHYDMKYLDKIPGIAVFVIASYGEGGPTDNATSFYDLLDRYSARNDTPFSHLRYCIFGLGNSSYPVFNGASQTLDKSLIKLGAHRLGDRGQGDDNSRMEEDFVQWSDHVLWPQLEKALSLTADSDRNKNDISAVLTTYAVTEVENSTTDRVYRGEQSSCCSDAPHSSSNPYFAPVQIRGLLDDDDSNERHCMHVDIDLSGSSFTYQTGDHIAMFPVNTEEIIQRTARMFGIAGKPDTVINITSTAENATKKSPFPTPTTYQTALRHYLDICRVPSRQDLTLINAFAPSAASKLLLDDLTGDLILYKTTVVDACLTLVDVLDLVCKEGEAFNSVPFALLVDIYGRLQPRFYSISSSNSENPSSASVTCITLQYQPIKSSKRIVYGVNTNYLWSMNEHSKHSKATLPIHYAVPAENKLPIYIRKANNFKMPRDMSIPIIMVGPGTGVAPFRGFVRERAFLKQSNNVQVGTTILFFGCRNHQDYLYKDEWPALFETLGSNSKIITAFSRETTFKVYVQHQIKLHGQDVWDLLSTKGAHFYVCGDARKMAPDVYRCIVDVAMEHGSLNEADAILFVTNLKKQNRYKEDVWA</sequence>
<dbReference type="InterPro" id="IPR017927">
    <property type="entry name" value="FAD-bd_FR_type"/>
</dbReference>
<dbReference type="GO" id="GO:0003958">
    <property type="term" value="F:NADPH-hemoprotein reductase activity"/>
    <property type="evidence" value="ECO:0007669"/>
    <property type="project" value="UniProtKB-EC"/>
</dbReference>
<evidence type="ECO:0000256" key="5">
    <source>
        <dbReference type="ARBA" id="ARBA00022692"/>
    </source>
</evidence>
<evidence type="ECO:0000256" key="7">
    <source>
        <dbReference type="ARBA" id="ARBA00022827"/>
    </source>
</evidence>
<dbReference type="GO" id="GO:0016126">
    <property type="term" value="P:sterol biosynthetic process"/>
    <property type="evidence" value="ECO:0007669"/>
    <property type="project" value="UniProtKB-KW"/>
</dbReference>
<dbReference type="STRING" id="91626.A0A0C9LSH8"/>
<keyword evidence="9" id="KW-0752">Steroid biosynthesis</keyword>
<evidence type="ECO:0000256" key="15">
    <source>
        <dbReference type="ARBA" id="ARBA00023221"/>
    </source>
</evidence>
<dbReference type="Proteomes" id="UP000053815">
    <property type="component" value="Unassembled WGS sequence"/>
</dbReference>
<dbReference type="Gene3D" id="1.20.990.10">
    <property type="entry name" value="NADPH-cytochrome p450 Reductase, Chain A, domain 3"/>
    <property type="match status" value="1"/>
</dbReference>
<keyword evidence="3" id="KW-0285">Flavoprotein</keyword>
<dbReference type="InterPro" id="IPR029039">
    <property type="entry name" value="Flavoprotein-like_sf"/>
</dbReference>
<evidence type="ECO:0000256" key="1">
    <source>
        <dbReference type="ARBA" id="ARBA00001917"/>
    </source>
</evidence>
<keyword evidence="9" id="KW-0444">Lipid biosynthesis</keyword>
<evidence type="ECO:0000256" key="8">
    <source>
        <dbReference type="ARBA" id="ARBA00022857"/>
    </source>
</evidence>
<dbReference type="InterPro" id="IPR001433">
    <property type="entry name" value="OxRdtase_FAD/NAD-bd"/>
</dbReference>
<dbReference type="GO" id="GO:0005829">
    <property type="term" value="C:cytosol"/>
    <property type="evidence" value="ECO:0007669"/>
    <property type="project" value="TreeGrafter"/>
</dbReference>
<evidence type="ECO:0000313" key="20">
    <source>
        <dbReference type="EMBL" id="GAN02785.1"/>
    </source>
</evidence>
<feature type="domain" description="Flavodoxin-like" evidence="18">
    <location>
        <begin position="85"/>
        <end position="230"/>
    </location>
</feature>
<dbReference type="PROSITE" id="PS51384">
    <property type="entry name" value="FAD_FR"/>
    <property type="match status" value="1"/>
</dbReference>
<dbReference type="PIRSF" id="PIRSF000208">
    <property type="entry name" value="P450R"/>
    <property type="match status" value="1"/>
</dbReference>
<dbReference type="Pfam" id="PF00175">
    <property type="entry name" value="NAD_binding_1"/>
    <property type="match status" value="1"/>
</dbReference>
<dbReference type="PRINTS" id="PR00371">
    <property type="entry name" value="FPNCR"/>
</dbReference>
<keyword evidence="6 16" id="KW-0256">Endoplasmic reticulum</keyword>
<comment type="cofactor">
    <cofactor evidence="2">
        <name>FAD</name>
        <dbReference type="ChEBI" id="CHEBI:57692"/>
    </cofactor>
</comment>
<dbReference type="PRINTS" id="PR00369">
    <property type="entry name" value="FLAVODOXIN"/>
</dbReference>
<evidence type="ECO:0000259" key="19">
    <source>
        <dbReference type="PROSITE" id="PS51384"/>
    </source>
</evidence>
<dbReference type="InterPro" id="IPR008254">
    <property type="entry name" value="Flavodoxin/NO_synth"/>
</dbReference>
<keyword evidence="4" id="KW-0288">FMN</keyword>
<dbReference type="EMBL" id="DF836317">
    <property type="protein sequence ID" value="GAN02785.1"/>
    <property type="molecule type" value="Genomic_DNA"/>
</dbReference>
<accession>A0A0C9LSH8</accession>
<dbReference type="PANTHER" id="PTHR19384">
    <property type="entry name" value="NITRIC OXIDE SYNTHASE-RELATED"/>
    <property type="match status" value="1"/>
</dbReference>
<dbReference type="InterPro" id="IPR001094">
    <property type="entry name" value="Flavdoxin-like"/>
</dbReference>
<dbReference type="FunFam" id="3.40.50.80:FF:000001">
    <property type="entry name" value="NADPH--cytochrome P450 reductase 1"/>
    <property type="match status" value="1"/>
</dbReference>
<dbReference type="PROSITE" id="PS50902">
    <property type="entry name" value="FLAVODOXIN_LIKE"/>
    <property type="match status" value="1"/>
</dbReference>
<dbReference type="Pfam" id="PF00667">
    <property type="entry name" value="FAD_binding_1"/>
    <property type="match status" value="1"/>
</dbReference>
<evidence type="ECO:0000313" key="21">
    <source>
        <dbReference type="Proteomes" id="UP000053815"/>
    </source>
</evidence>
<keyword evidence="21" id="KW-1185">Reference proteome</keyword>
<evidence type="ECO:0000256" key="12">
    <source>
        <dbReference type="ARBA" id="ARBA00023011"/>
    </source>
</evidence>
<dbReference type="AlphaFoldDB" id="A0A0C9LSH8"/>
<dbReference type="PANTHER" id="PTHR19384:SF17">
    <property type="entry name" value="NADPH--CYTOCHROME P450 REDUCTASE"/>
    <property type="match status" value="1"/>
</dbReference>
<keyword evidence="7" id="KW-0274">FAD</keyword>
<dbReference type="Gene3D" id="3.40.50.80">
    <property type="entry name" value="Nucleotide-binding domain of ferredoxin-NADP reductase (FNR) module"/>
    <property type="match status" value="1"/>
</dbReference>
<protein>
    <recommendedName>
        <fullName evidence="16">NADPH--cytochrome P450 reductase</fullName>
        <ecNumber evidence="16">1.6.2.4</ecNumber>
    </recommendedName>
</protein>
<feature type="transmembrane region" description="Helical" evidence="17">
    <location>
        <begin position="20"/>
        <end position="46"/>
    </location>
</feature>
<dbReference type="InterPro" id="IPR039261">
    <property type="entry name" value="FNR_nucleotide-bd"/>
</dbReference>
<keyword evidence="11 16" id="KW-0560">Oxidoreductase</keyword>
<dbReference type="Gene3D" id="3.40.50.360">
    <property type="match status" value="1"/>
</dbReference>
<evidence type="ECO:0000256" key="6">
    <source>
        <dbReference type="ARBA" id="ARBA00022824"/>
    </source>
</evidence>
<evidence type="ECO:0000256" key="17">
    <source>
        <dbReference type="SAM" id="Phobius"/>
    </source>
</evidence>
<evidence type="ECO:0000256" key="14">
    <source>
        <dbReference type="ARBA" id="ARBA00023166"/>
    </source>
</evidence>
<evidence type="ECO:0000256" key="11">
    <source>
        <dbReference type="ARBA" id="ARBA00023002"/>
    </source>
</evidence>
<dbReference type="EC" id="1.6.2.4" evidence="16"/>
<dbReference type="InterPro" id="IPR017938">
    <property type="entry name" value="Riboflavin_synthase-like_b-brl"/>
</dbReference>
<keyword evidence="13 16" id="KW-0472">Membrane</keyword>
<keyword evidence="14" id="KW-1207">Sterol metabolism</keyword>
<evidence type="ECO:0000256" key="9">
    <source>
        <dbReference type="ARBA" id="ARBA00022955"/>
    </source>
</evidence>
<evidence type="ECO:0000256" key="2">
    <source>
        <dbReference type="ARBA" id="ARBA00001974"/>
    </source>
</evidence>
<proteinExistence type="inferred from homology"/>
<dbReference type="Pfam" id="PF00258">
    <property type="entry name" value="Flavodoxin_1"/>
    <property type="match status" value="1"/>
</dbReference>
<dbReference type="GO" id="GO:0010181">
    <property type="term" value="F:FMN binding"/>
    <property type="evidence" value="ECO:0007669"/>
    <property type="project" value="InterPro"/>
</dbReference>
<comment type="cofactor">
    <cofactor evidence="1">
        <name>FMN</name>
        <dbReference type="ChEBI" id="CHEBI:58210"/>
    </cofactor>
</comment>
<comment type="catalytic activity">
    <reaction evidence="16">
        <text>2 oxidized [cytochrome P450] + NADPH = 2 reduced [cytochrome P450] + NADP(+) + H(+)</text>
        <dbReference type="Rhea" id="RHEA:24040"/>
        <dbReference type="Rhea" id="RHEA-COMP:14627"/>
        <dbReference type="Rhea" id="RHEA-COMP:14628"/>
        <dbReference type="ChEBI" id="CHEBI:15378"/>
        <dbReference type="ChEBI" id="CHEBI:55376"/>
        <dbReference type="ChEBI" id="CHEBI:57783"/>
        <dbReference type="ChEBI" id="CHEBI:58349"/>
        <dbReference type="ChEBI" id="CHEBI:60344"/>
        <dbReference type="EC" id="1.6.2.4"/>
    </reaction>
</comment>
<dbReference type="GO" id="GO:0005789">
    <property type="term" value="C:endoplasmic reticulum membrane"/>
    <property type="evidence" value="ECO:0007669"/>
    <property type="project" value="UniProtKB-SubCell"/>
</dbReference>
<dbReference type="SUPFAM" id="SSF63380">
    <property type="entry name" value="Riboflavin synthase domain-like"/>
    <property type="match status" value="1"/>
</dbReference>
<comment type="subcellular location">
    <subcellularLocation>
        <location evidence="16">Endoplasmic reticulum membrane</location>
    </subcellularLocation>
</comment>
<comment type="function">
    <text evidence="16">This enzyme is required for electron transfer from NADP to cytochrome P450.</text>
</comment>
<keyword evidence="15" id="KW-0753">Steroid metabolism</keyword>
<keyword evidence="10 17" id="KW-1133">Transmembrane helix</keyword>
<evidence type="ECO:0000259" key="18">
    <source>
        <dbReference type="PROSITE" id="PS50902"/>
    </source>
</evidence>
<evidence type="ECO:0000256" key="10">
    <source>
        <dbReference type="ARBA" id="ARBA00022989"/>
    </source>
</evidence>
<gene>
    <name evidence="20" type="ORF">MAM1_0028c02232</name>
</gene>
<evidence type="ECO:0000256" key="3">
    <source>
        <dbReference type="ARBA" id="ARBA00022630"/>
    </source>
</evidence>
<dbReference type="InterPro" id="IPR003097">
    <property type="entry name" value="CysJ-like_FAD-binding"/>
</dbReference>
<dbReference type="Gene3D" id="2.40.30.10">
    <property type="entry name" value="Translation factors"/>
    <property type="match status" value="1"/>
</dbReference>
<dbReference type="GO" id="GO:0050660">
    <property type="term" value="F:flavin adenine dinucleotide binding"/>
    <property type="evidence" value="ECO:0007669"/>
    <property type="project" value="TreeGrafter"/>
</dbReference>
<keyword evidence="12" id="KW-0756">Sterol biosynthesis</keyword>
<organism evidence="20">
    <name type="scientific">Mucor ambiguus</name>
    <dbReference type="NCBI Taxonomy" id="91626"/>
    <lineage>
        <taxon>Eukaryota</taxon>
        <taxon>Fungi</taxon>
        <taxon>Fungi incertae sedis</taxon>
        <taxon>Mucoromycota</taxon>
        <taxon>Mucoromycotina</taxon>
        <taxon>Mucoromycetes</taxon>
        <taxon>Mucorales</taxon>
        <taxon>Mucorineae</taxon>
        <taxon>Mucoraceae</taxon>
        <taxon>Mucor</taxon>
    </lineage>
</organism>
<evidence type="ECO:0000256" key="4">
    <source>
        <dbReference type="ARBA" id="ARBA00022643"/>
    </source>
</evidence>
<reference evidence="20" key="1">
    <citation type="submission" date="2014-09" db="EMBL/GenBank/DDBJ databases">
        <title>Draft genome sequence of an oleaginous Mucoromycotina fungus Mucor ambiguus NBRC6742.</title>
        <authorList>
            <person name="Takeda I."/>
            <person name="Yamane N."/>
            <person name="Morita T."/>
            <person name="Tamano K."/>
            <person name="Machida M."/>
            <person name="Baker S."/>
            <person name="Koike H."/>
        </authorList>
    </citation>
    <scope>NUCLEOTIDE SEQUENCE</scope>
    <source>
        <strain evidence="20">NBRC 6742</strain>
    </source>
</reference>
<dbReference type="SUPFAM" id="SSF52218">
    <property type="entry name" value="Flavoproteins"/>
    <property type="match status" value="1"/>
</dbReference>